<name>A0A2S9XLW5_9BACT</name>
<evidence type="ECO:0000256" key="2">
    <source>
        <dbReference type="SAM" id="SignalP"/>
    </source>
</evidence>
<organism evidence="3 4">
    <name type="scientific">Enhygromyxa salina</name>
    <dbReference type="NCBI Taxonomy" id="215803"/>
    <lineage>
        <taxon>Bacteria</taxon>
        <taxon>Pseudomonadati</taxon>
        <taxon>Myxococcota</taxon>
        <taxon>Polyangia</taxon>
        <taxon>Nannocystales</taxon>
        <taxon>Nannocystaceae</taxon>
        <taxon>Enhygromyxa</taxon>
    </lineage>
</organism>
<dbReference type="InterPro" id="IPR011042">
    <property type="entry name" value="6-blade_b-propeller_TolB-like"/>
</dbReference>
<reference evidence="3 4" key="1">
    <citation type="submission" date="2018-03" db="EMBL/GenBank/DDBJ databases">
        <title>Draft Genome Sequences of the Obligatory Marine Myxobacteria Enhygromyxa salina SWB007.</title>
        <authorList>
            <person name="Poehlein A."/>
            <person name="Moghaddam J.A."/>
            <person name="Harms H."/>
            <person name="Alanjari M."/>
            <person name="Koenig G.M."/>
            <person name="Daniel R."/>
            <person name="Schaeberle T.F."/>
        </authorList>
    </citation>
    <scope>NUCLEOTIDE SEQUENCE [LARGE SCALE GENOMIC DNA]</scope>
    <source>
        <strain evidence="3 4">SWB007</strain>
    </source>
</reference>
<dbReference type="PROSITE" id="PS51257">
    <property type="entry name" value="PROKAR_LIPOPROTEIN"/>
    <property type="match status" value="1"/>
</dbReference>
<feature type="region of interest" description="Disordered" evidence="1">
    <location>
        <begin position="23"/>
        <end position="98"/>
    </location>
</feature>
<evidence type="ECO:0000313" key="4">
    <source>
        <dbReference type="Proteomes" id="UP000238823"/>
    </source>
</evidence>
<evidence type="ECO:0008006" key="5">
    <source>
        <dbReference type="Google" id="ProtNLM"/>
    </source>
</evidence>
<dbReference type="AlphaFoldDB" id="A0A2S9XLW5"/>
<feature type="signal peptide" evidence="2">
    <location>
        <begin position="1"/>
        <end position="26"/>
    </location>
</feature>
<evidence type="ECO:0000313" key="3">
    <source>
        <dbReference type="EMBL" id="PRP93866.1"/>
    </source>
</evidence>
<dbReference type="RefSeq" id="WP_106094666.1">
    <property type="nucleotide sequence ID" value="NZ_PVNL01000146.1"/>
</dbReference>
<feature type="compositionally biased region" description="Acidic residues" evidence="1">
    <location>
        <begin position="59"/>
        <end position="74"/>
    </location>
</feature>
<dbReference type="SUPFAM" id="SSF101898">
    <property type="entry name" value="NHL repeat"/>
    <property type="match status" value="1"/>
</dbReference>
<dbReference type="OrthoDB" id="241638at2"/>
<accession>A0A2S9XLW5</accession>
<feature type="compositionally biased region" description="Low complexity" evidence="1">
    <location>
        <begin position="31"/>
        <end position="58"/>
    </location>
</feature>
<proteinExistence type="predicted"/>
<dbReference type="EMBL" id="PVNL01000146">
    <property type="protein sequence ID" value="PRP93866.1"/>
    <property type="molecule type" value="Genomic_DNA"/>
</dbReference>
<feature type="compositionally biased region" description="Basic and acidic residues" evidence="1">
    <location>
        <begin position="75"/>
        <end position="84"/>
    </location>
</feature>
<sequence length="344" mass="35541">MRSTSPFSPALASAALSLACSSAAPRDDNGATSFTSADASASSGVTTVEDTTSTSETTSDTDDTDDTNDTNDTDDPIKFDHLDPGDQPGGGCDPERIPDTTGFSFVKTIDLGIDTLQAGFYDSTRDRVVVFSFFGEGRVLDIDGNIVDQIQAPAEALPRLDGGAYDLAGDLALLINQDCDLVEVDPDTFTAQAVIPLGMAHGMSICAGLAIDPMSNLYIASHGTDELVVLDRSGQVEQFRVDMLDIGMPGFDGIAEIAGSENFLINSTTNLTAAIIAADGSLIAGPGLVGDAPIMGGGAVGQPDSMLTICTNGHTWVCDAYETSCSDFAPTDGDKMACGCLFVG</sequence>
<dbReference type="Gene3D" id="2.120.10.30">
    <property type="entry name" value="TolB, C-terminal domain"/>
    <property type="match status" value="1"/>
</dbReference>
<keyword evidence="2" id="KW-0732">Signal</keyword>
<protein>
    <recommendedName>
        <fullName evidence="5">NHL repeat protein</fullName>
    </recommendedName>
</protein>
<comment type="caution">
    <text evidence="3">The sequence shown here is derived from an EMBL/GenBank/DDBJ whole genome shotgun (WGS) entry which is preliminary data.</text>
</comment>
<feature type="chain" id="PRO_5015603366" description="NHL repeat protein" evidence="2">
    <location>
        <begin position="27"/>
        <end position="344"/>
    </location>
</feature>
<evidence type="ECO:0000256" key="1">
    <source>
        <dbReference type="SAM" id="MobiDB-lite"/>
    </source>
</evidence>
<gene>
    <name evidence="3" type="ORF">ENSA7_79070</name>
</gene>
<dbReference type="Proteomes" id="UP000238823">
    <property type="component" value="Unassembled WGS sequence"/>
</dbReference>